<keyword evidence="5" id="KW-1185">Reference proteome</keyword>
<evidence type="ECO:0000313" key="5">
    <source>
        <dbReference type="Proteomes" id="UP000029998"/>
    </source>
</evidence>
<name>A0A0A0EXG3_9GAMM</name>
<proteinExistence type="predicted"/>
<dbReference type="AlphaFoldDB" id="A0A0A0EXG3"/>
<dbReference type="EMBL" id="AVPU01000006">
    <property type="protein sequence ID" value="KGM55209.1"/>
    <property type="molecule type" value="Genomic_DNA"/>
</dbReference>
<gene>
    <name evidence="4" type="ORF">N800_14635</name>
</gene>
<dbReference type="NCBIfam" id="NF006449">
    <property type="entry name" value="PRK08775.1"/>
    <property type="match status" value="1"/>
</dbReference>
<dbReference type="PANTHER" id="PTHR32268:SF11">
    <property type="entry name" value="HOMOSERINE O-ACETYLTRANSFERASE"/>
    <property type="match status" value="1"/>
</dbReference>
<evidence type="ECO:0000313" key="4">
    <source>
        <dbReference type="EMBL" id="KGM55209.1"/>
    </source>
</evidence>
<dbReference type="GO" id="GO:0009086">
    <property type="term" value="P:methionine biosynthetic process"/>
    <property type="evidence" value="ECO:0007669"/>
    <property type="project" value="TreeGrafter"/>
</dbReference>
<feature type="active site" evidence="2">
    <location>
        <position position="309"/>
    </location>
</feature>
<dbReference type="Pfam" id="PF00561">
    <property type="entry name" value="Abhydrolase_1"/>
    <property type="match status" value="1"/>
</dbReference>
<evidence type="ECO:0000256" key="2">
    <source>
        <dbReference type="PIRSR" id="PIRSR000443-1"/>
    </source>
</evidence>
<dbReference type="InterPro" id="IPR008220">
    <property type="entry name" value="HAT_MetX-like"/>
</dbReference>
<comment type="caution">
    <text evidence="4">The sequence shown here is derived from an EMBL/GenBank/DDBJ whole genome shotgun (WGS) entry which is preliminary data.</text>
</comment>
<feature type="active site" evidence="2">
    <location>
        <position position="339"/>
    </location>
</feature>
<keyword evidence="1 4" id="KW-0808">Transferase</keyword>
<dbReference type="SUPFAM" id="SSF53474">
    <property type="entry name" value="alpha/beta-Hydrolases"/>
    <property type="match status" value="1"/>
</dbReference>
<dbReference type="PIRSF" id="PIRSF000443">
    <property type="entry name" value="Homoser_Ac_trans"/>
    <property type="match status" value="1"/>
</dbReference>
<protein>
    <submittedName>
        <fullName evidence="4">Homoserine acetyltransferase</fullName>
        <ecNumber evidence="4">2.3.1.31</ecNumber>
    </submittedName>
</protein>
<dbReference type="EC" id="2.3.1.31" evidence="4"/>
<dbReference type="Proteomes" id="UP000029998">
    <property type="component" value="Unassembled WGS sequence"/>
</dbReference>
<dbReference type="STRING" id="1385517.N800_14635"/>
<evidence type="ECO:0000259" key="3">
    <source>
        <dbReference type="Pfam" id="PF00561"/>
    </source>
</evidence>
<feature type="active site" description="Nucleophile" evidence="2">
    <location>
        <position position="168"/>
    </location>
</feature>
<dbReference type="PANTHER" id="PTHR32268">
    <property type="entry name" value="HOMOSERINE O-ACETYLTRANSFERASE"/>
    <property type="match status" value="1"/>
</dbReference>
<dbReference type="eggNOG" id="COG2021">
    <property type="taxonomic scope" value="Bacteria"/>
</dbReference>
<dbReference type="InterPro" id="IPR000073">
    <property type="entry name" value="AB_hydrolase_1"/>
</dbReference>
<feature type="domain" description="AB hydrolase-1" evidence="3">
    <location>
        <begin position="106"/>
        <end position="344"/>
    </location>
</feature>
<dbReference type="InterPro" id="IPR029058">
    <property type="entry name" value="AB_hydrolase_fold"/>
</dbReference>
<sequence>MLRRWPAALSALDGPVSLDATMSLTTAATTAARSDSALAFPHPPIDFPAVRGELRVRLAMRHAGQREVAVRYELLGEAGLPVVFVAGGISAHRHVAASAAFPEAGWWQEQVGTGRAIDPAQQRVLSFDWIGAAGDLDVVIDPADQADAIAALLDALKLERLDAFVGASYGAMVGLQFAERHGRRLGQLVAISGVHRAHPFSSAWRALQRQAVALGALQCDEAHGLALARQLAVLSYRSPEEFDARFEAPQVVDGRVRVGAETYLAHCGHKYVERTPPTAFLRLSESIDLQAVDPRRIALPVTLVAVAEDRLVPLQDAYALAEHLRGETRLCVLRSVYGHDAFLKEEGEIARILRTTLAEQLEQAA</sequence>
<dbReference type="GO" id="GO:0004414">
    <property type="term" value="F:homoserine O-acetyltransferase activity"/>
    <property type="evidence" value="ECO:0007669"/>
    <property type="project" value="UniProtKB-EC"/>
</dbReference>
<evidence type="ECO:0000256" key="1">
    <source>
        <dbReference type="ARBA" id="ARBA00022679"/>
    </source>
</evidence>
<dbReference type="Gene3D" id="3.40.50.1820">
    <property type="entry name" value="alpha/beta hydrolase"/>
    <property type="match status" value="1"/>
</dbReference>
<accession>A0A0A0EXG3</accession>
<dbReference type="GO" id="GO:0009092">
    <property type="term" value="P:homoserine metabolic process"/>
    <property type="evidence" value="ECO:0007669"/>
    <property type="project" value="TreeGrafter"/>
</dbReference>
<keyword evidence="4" id="KW-0012">Acyltransferase</keyword>
<organism evidence="4 5">
    <name type="scientific">Lysobacter daejeonensis GH1-9</name>
    <dbReference type="NCBI Taxonomy" id="1385517"/>
    <lineage>
        <taxon>Bacteria</taxon>
        <taxon>Pseudomonadati</taxon>
        <taxon>Pseudomonadota</taxon>
        <taxon>Gammaproteobacteria</taxon>
        <taxon>Lysobacterales</taxon>
        <taxon>Lysobacteraceae</taxon>
        <taxon>Aerolutibacter</taxon>
    </lineage>
</organism>
<reference evidence="4 5" key="1">
    <citation type="submission" date="2013-08" db="EMBL/GenBank/DDBJ databases">
        <title>Genome sequencing of Lysobacter.</title>
        <authorList>
            <person name="Zhang S."/>
            <person name="Wang G."/>
        </authorList>
    </citation>
    <scope>NUCLEOTIDE SEQUENCE [LARGE SCALE GENOMIC DNA]</scope>
    <source>
        <strain evidence="4 5">GH1-9</strain>
    </source>
</reference>